<dbReference type="Proteomes" id="UP001501442">
    <property type="component" value="Unassembled WGS sequence"/>
</dbReference>
<gene>
    <name evidence="1" type="ORF">GCM10023196_083330</name>
</gene>
<sequence length="56" mass="6002">MDDRLVTPLLTAVRNALATRAARLVPGGTCRAEDAGETDLLDTIVDETPASQHRRA</sequence>
<evidence type="ECO:0000313" key="2">
    <source>
        <dbReference type="Proteomes" id="UP001501442"/>
    </source>
</evidence>
<keyword evidence="2" id="KW-1185">Reference proteome</keyword>
<dbReference type="EMBL" id="BAABHK010000016">
    <property type="protein sequence ID" value="GAA4635882.1"/>
    <property type="molecule type" value="Genomic_DNA"/>
</dbReference>
<proteinExistence type="predicted"/>
<reference evidence="2" key="1">
    <citation type="journal article" date="2019" name="Int. J. Syst. Evol. Microbiol.">
        <title>The Global Catalogue of Microorganisms (GCM) 10K type strain sequencing project: providing services to taxonomists for standard genome sequencing and annotation.</title>
        <authorList>
            <consortium name="The Broad Institute Genomics Platform"/>
            <consortium name="The Broad Institute Genome Sequencing Center for Infectious Disease"/>
            <person name="Wu L."/>
            <person name="Ma J."/>
        </authorList>
    </citation>
    <scope>NUCLEOTIDE SEQUENCE [LARGE SCALE GENOMIC DNA]</scope>
    <source>
        <strain evidence="2">JCM 17939</strain>
    </source>
</reference>
<protein>
    <submittedName>
        <fullName evidence="1">Uncharacterized protein</fullName>
    </submittedName>
</protein>
<name>A0ABP8UQ49_9ACTN</name>
<evidence type="ECO:0000313" key="1">
    <source>
        <dbReference type="EMBL" id="GAA4635882.1"/>
    </source>
</evidence>
<comment type="caution">
    <text evidence="1">The sequence shown here is derived from an EMBL/GenBank/DDBJ whole genome shotgun (WGS) entry which is preliminary data.</text>
</comment>
<accession>A0ABP8UQ49</accession>
<organism evidence="1 2">
    <name type="scientific">Actinoallomurus vinaceus</name>
    <dbReference type="NCBI Taxonomy" id="1080074"/>
    <lineage>
        <taxon>Bacteria</taxon>
        <taxon>Bacillati</taxon>
        <taxon>Actinomycetota</taxon>
        <taxon>Actinomycetes</taxon>
        <taxon>Streptosporangiales</taxon>
        <taxon>Thermomonosporaceae</taxon>
        <taxon>Actinoallomurus</taxon>
    </lineage>
</organism>